<dbReference type="GO" id="GO:0032040">
    <property type="term" value="C:small-subunit processome"/>
    <property type="evidence" value="ECO:0000318"/>
    <property type="project" value="GO_Central"/>
</dbReference>
<comment type="similarity">
    <text evidence="2">Belongs to the SAS10 family.</text>
</comment>
<evidence type="ECO:0000256" key="2">
    <source>
        <dbReference type="ARBA" id="ARBA00010979"/>
    </source>
</evidence>
<keyword evidence="3" id="KW-0597">Phosphoprotein</keyword>
<evidence type="ECO:0000256" key="3">
    <source>
        <dbReference type="ARBA" id="ARBA00022553"/>
    </source>
</evidence>
<dbReference type="InterPro" id="IPR007146">
    <property type="entry name" value="Sas10/Utp3/C1D"/>
</dbReference>
<feature type="domain" description="Sas10 C-terminal" evidence="6">
    <location>
        <begin position="344"/>
        <end position="415"/>
    </location>
</feature>
<feature type="region of interest" description="Disordered" evidence="5">
    <location>
        <begin position="301"/>
        <end position="395"/>
    </location>
</feature>
<dbReference type="InterPro" id="IPR018972">
    <property type="entry name" value="Sas10_C_dom"/>
</dbReference>
<evidence type="ECO:0000259" key="6">
    <source>
        <dbReference type="Pfam" id="PF09368"/>
    </source>
</evidence>
<feature type="compositionally biased region" description="Acidic residues" evidence="5">
    <location>
        <begin position="9"/>
        <end position="23"/>
    </location>
</feature>
<protein>
    <submittedName>
        <fullName evidence="7">Something about silencing protein 10-like Protein</fullName>
    </submittedName>
</protein>
<dbReference type="PhylomeDB" id="D2A199"/>
<feature type="compositionally biased region" description="Basic residues" evidence="5">
    <location>
        <begin position="359"/>
        <end position="386"/>
    </location>
</feature>
<dbReference type="EMBL" id="KQ971338">
    <property type="protein sequence ID" value="EFA01562.1"/>
    <property type="molecule type" value="Genomic_DNA"/>
</dbReference>
<dbReference type="eggNOG" id="KOG3118">
    <property type="taxonomic scope" value="Eukaryota"/>
</dbReference>
<keyword evidence="8" id="KW-1185">Reference proteome</keyword>
<accession>D2A199</accession>
<feature type="compositionally biased region" description="Basic and acidic residues" evidence="5">
    <location>
        <begin position="315"/>
        <end position="325"/>
    </location>
</feature>
<name>D2A199_TRICA</name>
<feature type="region of interest" description="Disordered" evidence="5">
    <location>
        <begin position="1"/>
        <end position="81"/>
    </location>
</feature>
<evidence type="ECO:0000256" key="4">
    <source>
        <dbReference type="ARBA" id="ARBA00023242"/>
    </source>
</evidence>
<dbReference type="PANTHER" id="PTHR13237">
    <property type="entry name" value="SOMETHING ABOUT SILENCING PROTEIN 10-RELATED"/>
    <property type="match status" value="1"/>
</dbReference>
<dbReference type="FunCoup" id="D2A199">
    <property type="interactions" value="1328"/>
</dbReference>
<dbReference type="AlphaFoldDB" id="D2A199"/>
<proteinExistence type="inferred from homology"/>
<reference evidence="7 8" key="2">
    <citation type="journal article" date="2010" name="Nucleic Acids Res.">
        <title>BeetleBase in 2010: revisions to provide comprehensive genomic information for Tribolium castaneum.</title>
        <authorList>
            <person name="Kim H.S."/>
            <person name="Murphy T."/>
            <person name="Xia J."/>
            <person name="Caragea D."/>
            <person name="Park Y."/>
            <person name="Beeman R.W."/>
            <person name="Lorenzen M.D."/>
            <person name="Butcher S."/>
            <person name="Manak J.R."/>
            <person name="Brown S.J."/>
        </authorList>
    </citation>
    <scope>GENOME REANNOTATION</scope>
    <source>
        <strain evidence="7 8">Georgia GA2</strain>
    </source>
</reference>
<dbReference type="InParanoid" id="D2A199"/>
<sequence>MSHIRFNEDESDYNPTDSDEDYTENEKILLKKVRNKQSKDSDSEGEVFGVGSGTDDDDDQSDIALSDVEGQEDQDDLPDIRAWGKDKRKFYSTDYVDPDYGGFQGKDAHLAELEEEEARNLQKQLAEQLDDDDFCLDVPTKKVIEDDKQVSEELIKSDISKLSKRQKLQILQKESPEFFGLVEDFEEKMVVARDFLKPVLVKFKKGQIPNCSAMEFVVTHHELILNYCVNINMYLLLKASRDNVQNHPIIKRLYQYRQLLSQMTPVFEEVIKPQIELLLNEEEKEVPKKTLKVLSKLVNKTEKKDKKPARKKVQFKPEVDEREATDNEQEVQEEEANVAENDPGKRAITYQIAKNKGLTPHRKKEQRNPRVKHRNKFRKAKIRRRGAVREPRTEMARYGGELSGIKASVSKSIKIKT</sequence>
<dbReference type="GO" id="GO:0000462">
    <property type="term" value="P:maturation of SSU-rRNA from tricistronic rRNA transcript (SSU-rRNA, 5.8S rRNA, LSU-rRNA)"/>
    <property type="evidence" value="ECO:0000318"/>
    <property type="project" value="GO_Central"/>
</dbReference>
<dbReference type="GO" id="GO:0005730">
    <property type="term" value="C:nucleolus"/>
    <property type="evidence" value="ECO:0000318"/>
    <property type="project" value="GO_Central"/>
</dbReference>
<dbReference type="STRING" id="7070.D2A199"/>
<evidence type="ECO:0000313" key="8">
    <source>
        <dbReference type="Proteomes" id="UP000007266"/>
    </source>
</evidence>
<evidence type="ECO:0000313" key="7">
    <source>
        <dbReference type="EMBL" id="EFA01562.1"/>
    </source>
</evidence>
<evidence type="ECO:0000256" key="5">
    <source>
        <dbReference type="SAM" id="MobiDB-lite"/>
    </source>
</evidence>
<dbReference type="HOGENOM" id="CLU_025161_1_0_1"/>
<keyword evidence="4" id="KW-0539">Nucleus</keyword>
<dbReference type="Proteomes" id="UP000007266">
    <property type="component" value="Linkage group 4"/>
</dbReference>
<gene>
    <name evidence="7" type="primary">AUGUSTUS-3.0.2_07123</name>
    <name evidence="7" type="ORF">TcasGA2_TC007123</name>
</gene>
<dbReference type="PANTHER" id="PTHR13237:SF8">
    <property type="entry name" value="SOMETHING ABOUT SILENCING PROTEIN 10"/>
    <property type="match status" value="1"/>
</dbReference>
<dbReference type="Pfam" id="PF04000">
    <property type="entry name" value="Sas10_Utp3"/>
    <property type="match status" value="1"/>
</dbReference>
<organism evidence="7 8">
    <name type="scientific">Tribolium castaneum</name>
    <name type="common">Red flour beetle</name>
    <dbReference type="NCBI Taxonomy" id="7070"/>
    <lineage>
        <taxon>Eukaryota</taxon>
        <taxon>Metazoa</taxon>
        <taxon>Ecdysozoa</taxon>
        <taxon>Arthropoda</taxon>
        <taxon>Hexapoda</taxon>
        <taxon>Insecta</taxon>
        <taxon>Pterygota</taxon>
        <taxon>Neoptera</taxon>
        <taxon>Endopterygota</taxon>
        <taxon>Coleoptera</taxon>
        <taxon>Polyphaga</taxon>
        <taxon>Cucujiformia</taxon>
        <taxon>Tenebrionidae</taxon>
        <taxon>Tenebrionidae incertae sedis</taxon>
        <taxon>Tribolium</taxon>
    </lineage>
</organism>
<dbReference type="OMA" id="EEYIRPQ"/>
<feature type="compositionally biased region" description="Acidic residues" evidence="5">
    <location>
        <begin position="326"/>
        <end position="337"/>
    </location>
</feature>
<reference evidence="7 8" key="1">
    <citation type="journal article" date="2008" name="Nature">
        <title>The genome of the model beetle and pest Tribolium castaneum.</title>
        <authorList>
            <consortium name="Tribolium Genome Sequencing Consortium"/>
            <person name="Richards S."/>
            <person name="Gibbs R.A."/>
            <person name="Weinstock G.M."/>
            <person name="Brown S.J."/>
            <person name="Denell R."/>
            <person name="Beeman R.W."/>
            <person name="Gibbs R."/>
            <person name="Beeman R.W."/>
            <person name="Brown S.J."/>
            <person name="Bucher G."/>
            <person name="Friedrich M."/>
            <person name="Grimmelikhuijzen C.J."/>
            <person name="Klingler M."/>
            <person name="Lorenzen M."/>
            <person name="Richards S."/>
            <person name="Roth S."/>
            <person name="Schroder R."/>
            <person name="Tautz D."/>
            <person name="Zdobnov E.M."/>
            <person name="Muzny D."/>
            <person name="Gibbs R.A."/>
            <person name="Weinstock G.M."/>
            <person name="Attaway T."/>
            <person name="Bell S."/>
            <person name="Buhay C.J."/>
            <person name="Chandrabose M.N."/>
            <person name="Chavez D."/>
            <person name="Clerk-Blankenburg K.P."/>
            <person name="Cree A."/>
            <person name="Dao M."/>
            <person name="Davis C."/>
            <person name="Chacko J."/>
            <person name="Dinh H."/>
            <person name="Dugan-Rocha S."/>
            <person name="Fowler G."/>
            <person name="Garner T.T."/>
            <person name="Garnes J."/>
            <person name="Gnirke A."/>
            <person name="Hawes A."/>
            <person name="Hernandez J."/>
            <person name="Hines S."/>
            <person name="Holder M."/>
            <person name="Hume J."/>
            <person name="Jhangiani S.N."/>
            <person name="Joshi V."/>
            <person name="Khan Z.M."/>
            <person name="Jackson L."/>
            <person name="Kovar C."/>
            <person name="Kowis A."/>
            <person name="Lee S."/>
            <person name="Lewis L.R."/>
            <person name="Margolis J."/>
            <person name="Morgan M."/>
            <person name="Nazareth L.V."/>
            <person name="Nguyen N."/>
            <person name="Okwuonu G."/>
            <person name="Parker D."/>
            <person name="Richards S."/>
            <person name="Ruiz S.J."/>
            <person name="Santibanez J."/>
            <person name="Savard J."/>
            <person name="Scherer S.E."/>
            <person name="Schneider B."/>
            <person name="Sodergren E."/>
            <person name="Tautz D."/>
            <person name="Vattahil S."/>
            <person name="Villasana D."/>
            <person name="White C.S."/>
            <person name="Wright R."/>
            <person name="Park Y."/>
            <person name="Beeman R.W."/>
            <person name="Lord J."/>
            <person name="Oppert B."/>
            <person name="Lorenzen M."/>
            <person name="Brown S."/>
            <person name="Wang L."/>
            <person name="Savard J."/>
            <person name="Tautz D."/>
            <person name="Richards S."/>
            <person name="Weinstock G."/>
            <person name="Gibbs R.A."/>
            <person name="Liu Y."/>
            <person name="Worley K."/>
            <person name="Weinstock G."/>
            <person name="Elsik C.G."/>
            <person name="Reese J.T."/>
            <person name="Elhaik E."/>
            <person name="Landan G."/>
            <person name="Graur D."/>
            <person name="Arensburger P."/>
            <person name="Atkinson P."/>
            <person name="Beeman R.W."/>
            <person name="Beidler J."/>
            <person name="Brown S.J."/>
            <person name="Demuth J.P."/>
            <person name="Drury D.W."/>
            <person name="Du Y.Z."/>
            <person name="Fujiwara H."/>
            <person name="Lorenzen M."/>
            <person name="Maselli V."/>
            <person name="Osanai M."/>
            <person name="Park Y."/>
            <person name="Robertson H.M."/>
            <person name="Tu Z."/>
            <person name="Wang J.J."/>
            <person name="Wang S."/>
            <person name="Richards S."/>
            <person name="Song H."/>
            <person name="Zhang L."/>
            <person name="Sodergren E."/>
            <person name="Werner D."/>
            <person name="Stanke M."/>
            <person name="Morgenstern B."/>
            <person name="Solovyev V."/>
            <person name="Kosarev P."/>
            <person name="Brown G."/>
            <person name="Chen H.C."/>
            <person name="Ermolaeva O."/>
            <person name="Hlavina W."/>
            <person name="Kapustin Y."/>
            <person name="Kiryutin B."/>
            <person name="Kitts P."/>
            <person name="Maglott D."/>
            <person name="Pruitt K."/>
            <person name="Sapojnikov V."/>
            <person name="Souvorov A."/>
            <person name="Mackey A.J."/>
            <person name="Waterhouse R.M."/>
            <person name="Wyder S."/>
            <person name="Zdobnov E.M."/>
            <person name="Zdobnov E.M."/>
            <person name="Wyder S."/>
            <person name="Kriventseva E.V."/>
            <person name="Kadowaki T."/>
            <person name="Bork P."/>
            <person name="Aranda M."/>
            <person name="Bao R."/>
            <person name="Beermann A."/>
            <person name="Berns N."/>
            <person name="Bolognesi R."/>
            <person name="Bonneton F."/>
            <person name="Bopp D."/>
            <person name="Brown S.J."/>
            <person name="Bucher G."/>
            <person name="Butts T."/>
            <person name="Chaumot A."/>
            <person name="Denell R.E."/>
            <person name="Ferrier D.E."/>
            <person name="Friedrich M."/>
            <person name="Gordon C.M."/>
            <person name="Jindra M."/>
            <person name="Klingler M."/>
            <person name="Lan Q."/>
            <person name="Lattorff H.M."/>
            <person name="Laudet V."/>
            <person name="von Levetsow C."/>
            <person name="Liu Z."/>
            <person name="Lutz R."/>
            <person name="Lynch J.A."/>
            <person name="da Fonseca R.N."/>
            <person name="Posnien N."/>
            <person name="Reuter R."/>
            <person name="Roth S."/>
            <person name="Savard J."/>
            <person name="Schinko J.B."/>
            <person name="Schmitt C."/>
            <person name="Schoppmeier M."/>
            <person name="Schroder R."/>
            <person name="Shippy T.D."/>
            <person name="Simonnet F."/>
            <person name="Marques-Souza H."/>
            <person name="Tautz D."/>
            <person name="Tomoyasu Y."/>
            <person name="Trauner J."/>
            <person name="Van der Zee M."/>
            <person name="Vervoort M."/>
            <person name="Wittkopp N."/>
            <person name="Wimmer E.A."/>
            <person name="Yang X."/>
            <person name="Jones A.K."/>
            <person name="Sattelle D.B."/>
            <person name="Ebert P.R."/>
            <person name="Nelson D."/>
            <person name="Scott J.G."/>
            <person name="Beeman R.W."/>
            <person name="Muthukrishnan S."/>
            <person name="Kramer K.J."/>
            <person name="Arakane Y."/>
            <person name="Beeman R.W."/>
            <person name="Zhu Q."/>
            <person name="Hogenkamp D."/>
            <person name="Dixit R."/>
            <person name="Oppert B."/>
            <person name="Jiang H."/>
            <person name="Zou Z."/>
            <person name="Marshall J."/>
            <person name="Elpidina E."/>
            <person name="Vinokurov K."/>
            <person name="Oppert C."/>
            <person name="Zou Z."/>
            <person name="Evans J."/>
            <person name="Lu Z."/>
            <person name="Zhao P."/>
            <person name="Sumathipala N."/>
            <person name="Altincicek B."/>
            <person name="Vilcinskas A."/>
            <person name="Williams M."/>
            <person name="Hultmark D."/>
            <person name="Hetru C."/>
            <person name="Jiang H."/>
            <person name="Grimmelikhuijzen C.J."/>
            <person name="Hauser F."/>
            <person name="Cazzamali G."/>
            <person name="Williamson M."/>
            <person name="Park Y."/>
            <person name="Li B."/>
            <person name="Tanaka Y."/>
            <person name="Predel R."/>
            <person name="Neupert S."/>
            <person name="Schachtner J."/>
            <person name="Verleyen P."/>
            <person name="Raible F."/>
            <person name="Bork P."/>
            <person name="Friedrich M."/>
            <person name="Walden K.K."/>
            <person name="Robertson H.M."/>
            <person name="Angeli S."/>
            <person name="Foret S."/>
            <person name="Bucher G."/>
            <person name="Schuetz S."/>
            <person name="Maleszka R."/>
            <person name="Wimmer E.A."/>
            <person name="Beeman R.W."/>
            <person name="Lorenzen M."/>
            <person name="Tomoyasu Y."/>
            <person name="Miller S.C."/>
            <person name="Grossmann D."/>
            <person name="Bucher G."/>
        </authorList>
    </citation>
    <scope>NUCLEOTIDE SEQUENCE [LARGE SCALE GENOMIC DNA]</scope>
    <source>
        <strain evidence="7 8">Georgia GA2</strain>
    </source>
</reference>
<comment type="subcellular location">
    <subcellularLocation>
        <location evidence="1">Nucleus</location>
    </subcellularLocation>
</comment>
<dbReference type="Pfam" id="PF09368">
    <property type="entry name" value="Sas10"/>
    <property type="match status" value="1"/>
</dbReference>
<evidence type="ECO:0000256" key="1">
    <source>
        <dbReference type="ARBA" id="ARBA00004123"/>
    </source>
</evidence>